<sequence length="136" mass="15057">MLGSPKPKATLTHRGRCGWFTLRSTSIEYLLGVRTFHVTSSLNRESITRAGLDWNLMAASPGIAGSLGPEVAGVFLCRDQFEVDWFVRMNNTGGPVDVWSVDEVDAESLIDNGSGFHYVNEPIPPDRLSLVHRDLR</sequence>
<organism evidence="1 2">
    <name type="scientific">Micropruina glycogenica</name>
    <dbReference type="NCBI Taxonomy" id="75385"/>
    <lineage>
        <taxon>Bacteria</taxon>
        <taxon>Bacillati</taxon>
        <taxon>Actinomycetota</taxon>
        <taxon>Actinomycetes</taxon>
        <taxon>Propionibacteriales</taxon>
        <taxon>Nocardioidaceae</taxon>
        <taxon>Micropruina</taxon>
    </lineage>
</organism>
<evidence type="ECO:0000313" key="2">
    <source>
        <dbReference type="Proteomes" id="UP000238164"/>
    </source>
</evidence>
<proteinExistence type="predicted"/>
<protein>
    <submittedName>
        <fullName evidence="1">Uncharacterized protein</fullName>
    </submittedName>
</protein>
<evidence type="ECO:0000313" key="1">
    <source>
        <dbReference type="EMBL" id="SPD86851.1"/>
    </source>
</evidence>
<dbReference type="AlphaFoldDB" id="A0A2N9JH61"/>
<keyword evidence="2" id="KW-1185">Reference proteome</keyword>
<gene>
    <name evidence="1" type="ORF">MPLG2_1821</name>
</gene>
<reference evidence="1 2" key="1">
    <citation type="submission" date="2018-02" db="EMBL/GenBank/DDBJ databases">
        <authorList>
            <person name="Cohen D.B."/>
            <person name="Kent A.D."/>
        </authorList>
    </citation>
    <scope>NUCLEOTIDE SEQUENCE [LARGE SCALE GENOMIC DNA]</scope>
    <source>
        <strain evidence="1">1</strain>
    </source>
</reference>
<accession>A0A2N9JH61</accession>
<dbReference type="KEGG" id="mgg:MPLG2_1821"/>
<dbReference type="RefSeq" id="WP_197710121.1">
    <property type="nucleotide sequence ID" value="NZ_LT985188.1"/>
</dbReference>
<name>A0A2N9JH61_9ACTN</name>
<dbReference type="EMBL" id="LT985188">
    <property type="protein sequence ID" value="SPD86851.1"/>
    <property type="molecule type" value="Genomic_DNA"/>
</dbReference>
<dbReference type="Proteomes" id="UP000238164">
    <property type="component" value="Chromosome 1"/>
</dbReference>